<keyword evidence="2" id="KW-1185">Reference proteome</keyword>
<reference evidence="1" key="1">
    <citation type="submission" date="2023-07" db="EMBL/GenBank/DDBJ databases">
        <title>The genome sequence of Rhodocytophaga aerolata KACC 12507.</title>
        <authorList>
            <person name="Zhang X."/>
        </authorList>
    </citation>
    <scope>NUCLEOTIDE SEQUENCE</scope>
    <source>
        <strain evidence="1">KACC 12507</strain>
    </source>
</reference>
<gene>
    <name evidence="1" type="ORF">Q0590_35615</name>
</gene>
<dbReference type="Proteomes" id="UP001168528">
    <property type="component" value="Unassembled WGS sequence"/>
</dbReference>
<sequence length="97" mass="10437">MPSTVGLLFIPSAEPILKVPELLKVKVPKPAMAPVPASNIPSIVLFVVTVAVNVPKDNVAPFATVRLLHTLILPSKDFIPEPEIARFLYPLEGDSTV</sequence>
<dbReference type="RefSeq" id="WP_302042453.1">
    <property type="nucleotide sequence ID" value="NZ_JAUKPO010000076.1"/>
</dbReference>
<organism evidence="1 2">
    <name type="scientific">Rhodocytophaga aerolata</name>
    <dbReference type="NCBI Taxonomy" id="455078"/>
    <lineage>
        <taxon>Bacteria</taxon>
        <taxon>Pseudomonadati</taxon>
        <taxon>Bacteroidota</taxon>
        <taxon>Cytophagia</taxon>
        <taxon>Cytophagales</taxon>
        <taxon>Rhodocytophagaceae</taxon>
        <taxon>Rhodocytophaga</taxon>
    </lineage>
</organism>
<protein>
    <submittedName>
        <fullName evidence="1">Uncharacterized protein</fullName>
    </submittedName>
</protein>
<evidence type="ECO:0000313" key="2">
    <source>
        <dbReference type="Proteomes" id="UP001168528"/>
    </source>
</evidence>
<comment type="caution">
    <text evidence="1">The sequence shown here is derived from an EMBL/GenBank/DDBJ whole genome shotgun (WGS) entry which is preliminary data.</text>
</comment>
<accession>A0ABT8RHS8</accession>
<dbReference type="EMBL" id="JAUKPO010000076">
    <property type="protein sequence ID" value="MDO1451656.1"/>
    <property type="molecule type" value="Genomic_DNA"/>
</dbReference>
<name>A0ABT8RHS8_9BACT</name>
<proteinExistence type="predicted"/>
<evidence type="ECO:0000313" key="1">
    <source>
        <dbReference type="EMBL" id="MDO1451656.1"/>
    </source>
</evidence>